<evidence type="ECO:0000256" key="5">
    <source>
        <dbReference type="ARBA" id="ARBA00023210"/>
    </source>
</evidence>
<keyword evidence="6" id="KW-0131">Cell cycle</keyword>
<keyword evidence="3" id="KW-0963">Cytoplasm</keyword>
<reference evidence="10 11" key="1">
    <citation type="submission" date="2019-04" db="EMBL/GenBank/DDBJ databases">
        <title>Genome sequencing of Clostridium botulinum Groups I-IV and Clostridium butyricum.</title>
        <authorList>
            <person name="Brunt J."/>
            <person name="Van Vliet A.H.M."/>
            <person name="Stringer S.C."/>
            <person name="Carter A.T."/>
            <person name="Peck M.W."/>
        </authorList>
    </citation>
    <scope>NUCLEOTIDE SEQUENCE [LARGE SCALE GENOMIC DNA]</scope>
    <source>
        <strain evidence="10 11">BL81</strain>
    </source>
</reference>
<dbReference type="EMBL" id="SXFB01000001">
    <property type="protein sequence ID" value="NFV24775.1"/>
    <property type="molecule type" value="Genomic_DNA"/>
</dbReference>
<dbReference type="RefSeq" id="WP_003373038.1">
    <property type="nucleotide sequence ID" value="NZ_JACBBA010000001.1"/>
</dbReference>
<evidence type="ECO:0000256" key="3">
    <source>
        <dbReference type="ARBA" id="ARBA00022490"/>
    </source>
</evidence>
<comment type="function">
    <text evidence="7">Activator of cell division through the inhibition of FtsZ GTPase activity, therefore promoting FtsZ assembly into bundles of protofilaments necessary for the formation of the division Z ring. It is recruited early at mid-cell but it is not essential for cell division.</text>
</comment>
<gene>
    <name evidence="10" type="primary">zapA</name>
    <name evidence="10" type="ORF">FDG31_01065</name>
</gene>
<proteinExistence type="predicted"/>
<dbReference type="GO" id="GO:0043093">
    <property type="term" value="P:FtsZ-dependent cytokinesis"/>
    <property type="evidence" value="ECO:0007669"/>
    <property type="project" value="TreeGrafter"/>
</dbReference>
<name>A0A6B4JJ46_CLOBO</name>
<evidence type="ECO:0000313" key="11">
    <source>
        <dbReference type="Proteomes" id="UP000486903"/>
    </source>
</evidence>
<dbReference type="GO" id="GO:0000921">
    <property type="term" value="P:septin ring assembly"/>
    <property type="evidence" value="ECO:0007669"/>
    <property type="project" value="TreeGrafter"/>
</dbReference>
<evidence type="ECO:0000313" key="10">
    <source>
        <dbReference type="EMBL" id="NFV24775.1"/>
    </source>
</evidence>
<dbReference type="InterPro" id="IPR007838">
    <property type="entry name" value="Cell_div_ZapA-like"/>
</dbReference>
<evidence type="ECO:0000256" key="7">
    <source>
        <dbReference type="ARBA" id="ARBA00024910"/>
    </source>
</evidence>
<keyword evidence="5" id="KW-0717">Septation</keyword>
<evidence type="ECO:0000256" key="4">
    <source>
        <dbReference type="ARBA" id="ARBA00022618"/>
    </source>
</evidence>
<dbReference type="SUPFAM" id="SSF102829">
    <property type="entry name" value="Cell division protein ZapA-like"/>
    <property type="match status" value="1"/>
</dbReference>
<sequence length="535" mass="61864">MIKVTVNINGMDYNLKGDKNEQYLVDLADFVDSKVKEIMSKNSRLSTSAATVLAAVNIADELYECDSNLRNAINKKKNIETEKSELIQKVDKLNEDLKTTLVEKTKLQEQLVTGEQSLKGKYVEIEQALNKLKEEAINLQKEKELLLEKNNKLEGNLKEVSNLNNVLNKEVIEIKEKNKFLYKKVDESKGKEEDLRNKLQISSGNVKELENKVSSLESKCTDLSKKFKDLNALNAENLLELEKMIKIRTALEEENSILMEKSRSLEDNCLKLQNNIEELTLLAVKEKNNKQSLQEEYNKCKEELKNISDLYYETDKEVISFKQKIEAINKENEKLNSKLNIEIKNKKVLEDNIQKLNNNINLINNEKNKIKQENLKVNGELKSLKDKLIVNEDNNKKTINIKHKEIEELRDNLSNKDKSLIDIKTILDDKEKSLEKLKANLDEKEKNLETLKNTLSKKDASVIELENKIEELNNYKSKLMERSKNVNNNLRTSKYKVMELKDKLLNVEIELAALKSQQFLNSKTKKVIAPLSHKK</sequence>
<dbReference type="Gene3D" id="6.10.250.790">
    <property type="match status" value="1"/>
</dbReference>
<comment type="caution">
    <text evidence="10">The sequence shown here is derived from an EMBL/GenBank/DDBJ whole genome shotgun (WGS) entry which is preliminary data.</text>
</comment>
<dbReference type="GO" id="GO:0000917">
    <property type="term" value="P:division septum assembly"/>
    <property type="evidence" value="ECO:0007669"/>
    <property type="project" value="UniProtKB-KW"/>
</dbReference>
<evidence type="ECO:0000256" key="9">
    <source>
        <dbReference type="ARBA" id="ARBA00033158"/>
    </source>
</evidence>
<protein>
    <recommendedName>
        <fullName evidence="2">Cell division protein ZapA</fullName>
    </recommendedName>
    <alternativeName>
        <fullName evidence="9">Z ring-associated protein ZapA</fullName>
    </alternativeName>
</protein>
<comment type="subunit">
    <text evidence="8">Homodimer. Interacts with FtsZ.</text>
</comment>
<dbReference type="PANTHER" id="PTHR34981:SF1">
    <property type="entry name" value="CELL DIVISION PROTEIN ZAPA"/>
    <property type="match status" value="1"/>
</dbReference>
<dbReference type="GO" id="GO:0030428">
    <property type="term" value="C:cell septum"/>
    <property type="evidence" value="ECO:0007669"/>
    <property type="project" value="TreeGrafter"/>
</dbReference>
<evidence type="ECO:0000256" key="8">
    <source>
        <dbReference type="ARBA" id="ARBA00026068"/>
    </source>
</evidence>
<dbReference type="GO" id="GO:0005829">
    <property type="term" value="C:cytosol"/>
    <property type="evidence" value="ECO:0007669"/>
    <property type="project" value="TreeGrafter"/>
</dbReference>
<dbReference type="PANTHER" id="PTHR34981">
    <property type="entry name" value="CELL DIVISION PROTEIN ZAPA"/>
    <property type="match status" value="1"/>
</dbReference>
<evidence type="ECO:0000256" key="2">
    <source>
        <dbReference type="ARBA" id="ARBA00015195"/>
    </source>
</evidence>
<keyword evidence="4 10" id="KW-0132">Cell division</keyword>
<dbReference type="InterPro" id="IPR053712">
    <property type="entry name" value="Bac_CellDiv_Activator"/>
</dbReference>
<evidence type="ECO:0000256" key="6">
    <source>
        <dbReference type="ARBA" id="ARBA00023306"/>
    </source>
</evidence>
<dbReference type="GO" id="GO:0032153">
    <property type="term" value="C:cell division site"/>
    <property type="evidence" value="ECO:0007669"/>
    <property type="project" value="TreeGrafter"/>
</dbReference>
<dbReference type="AlphaFoldDB" id="A0A6B4JJ46"/>
<dbReference type="Pfam" id="PF05164">
    <property type="entry name" value="ZapA"/>
    <property type="match status" value="1"/>
</dbReference>
<dbReference type="Proteomes" id="UP000486903">
    <property type="component" value="Unassembled WGS sequence"/>
</dbReference>
<dbReference type="InterPro" id="IPR036192">
    <property type="entry name" value="Cell_div_ZapA-like_sf"/>
</dbReference>
<comment type="subcellular location">
    <subcellularLocation>
        <location evidence="1">Cytoplasm</location>
    </subcellularLocation>
</comment>
<evidence type="ECO:0000256" key="1">
    <source>
        <dbReference type="ARBA" id="ARBA00004496"/>
    </source>
</evidence>
<accession>A0A6B4JJ46</accession>
<organism evidence="10 11">
    <name type="scientific">Clostridium botulinum</name>
    <dbReference type="NCBI Taxonomy" id="1491"/>
    <lineage>
        <taxon>Bacteria</taxon>
        <taxon>Bacillati</taxon>
        <taxon>Bacillota</taxon>
        <taxon>Clostridia</taxon>
        <taxon>Eubacteriales</taxon>
        <taxon>Clostridiaceae</taxon>
        <taxon>Clostridium</taxon>
    </lineage>
</organism>